<reference evidence="4" key="1">
    <citation type="submission" date="2018-05" db="EMBL/GenBank/DDBJ databases">
        <authorList>
            <person name="Lanie J.A."/>
            <person name="Ng W.-L."/>
            <person name="Kazmierczak K.M."/>
            <person name="Andrzejewski T.M."/>
            <person name="Davidsen T.M."/>
            <person name="Wayne K.J."/>
            <person name="Tettelin H."/>
            <person name="Glass J.I."/>
            <person name="Rusch D."/>
            <person name="Podicherti R."/>
            <person name="Tsui H.-C.T."/>
            <person name="Winkler M.E."/>
        </authorList>
    </citation>
    <scope>NUCLEOTIDE SEQUENCE</scope>
</reference>
<dbReference type="SUPFAM" id="SSF88713">
    <property type="entry name" value="Glycoside hydrolase/deacetylase"/>
    <property type="match status" value="1"/>
</dbReference>
<sequence>LQVGTAIPEGAVAITFDGGDISIYREAWPRLKALGLAFTVFVATDFIDAGGENYMSWDQLRELSSSGVAIGTLGASYSHLVALRESEAAADIAQANQRFMDEIGIIPELFAYPFGEYSSNLQKIIARYGYSAAFGQHSGVIYRGADYLALPRYSLVGSYSNMARFQTVVDTLPLPVADLMPIDPLVTNNPPSLGFTIIGDVGPLDDLACYLAQFGKLNIEQLGLSRIEVRFPDALPDGRSRVNCTLPGPGG</sequence>
<accession>A0A383AHG5</accession>
<dbReference type="AlphaFoldDB" id="A0A383AHG5"/>
<dbReference type="GO" id="GO:0005975">
    <property type="term" value="P:carbohydrate metabolic process"/>
    <property type="evidence" value="ECO:0007669"/>
    <property type="project" value="InterPro"/>
</dbReference>
<dbReference type="PROSITE" id="PS51677">
    <property type="entry name" value="NODB"/>
    <property type="match status" value="1"/>
</dbReference>
<evidence type="ECO:0000256" key="1">
    <source>
        <dbReference type="ARBA" id="ARBA00004613"/>
    </source>
</evidence>
<dbReference type="InterPro" id="IPR002509">
    <property type="entry name" value="NODB_dom"/>
</dbReference>
<dbReference type="Gene3D" id="3.20.20.370">
    <property type="entry name" value="Glycoside hydrolase/deacetylase"/>
    <property type="match status" value="1"/>
</dbReference>
<organism evidence="4">
    <name type="scientific">marine metagenome</name>
    <dbReference type="NCBI Taxonomy" id="408172"/>
    <lineage>
        <taxon>unclassified sequences</taxon>
        <taxon>metagenomes</taxon>
        <taxon>ecological metagenomes</taxon>
    </lineage>
</organism>
<dbReference type="CDD" id="cd10973">
    <property type="entry name" value="CE4_DAC_u4_5s"/>
    <property type="match status" value="1"/>
</dbReference>
<keyword evidence="2" id="KW-0732">Signal</keyword>
<dbReference type="InterPro" id="IPR051398">
    <property type="entry name" value="Polysacch_Deacetylase"/>
</dbReference>
<dbReference type="Pfam" id="PF01522">
    <property type="entry name" value="Polysacc_deac_1"/>
    <property type="match status" value="1"/>
</dbReference>
<gene>
    <name evidence="4" type="ORF">METZ01_LOCUS459392</name>
</gene>
<evidence type="ECO:0000313" key="4">
    <source>
        <dbReference type="EMBL" id="SVE06538.1"/>
    </source>
</evidence>
<dbReference type="PANTHER" id="PTHR34216:SF3">
    <property type="entry name" value="POLY-BETA-1,6-N-ACETYL-D-GLUCOSAMINE N-DEACETYLASE"/>
    <property type="match status" value="1"/>
</dbReference>
<comment type="subcellular location">
    <subcellularLocation>
        <location evidence="1">Secreted</location>
    </subcellularLocation>
</comment>
<proteinExistence type="predicted"/>
<feature type="non-terminal residue" evidence="4">
    <location>
        <position position="251"/>
    </location>
</feature>
<name>A0A383AHG5_9ZZZZ</name>
<dbReference type="PANTHER" id="PTHR34216">
    <property type="match status" value="1"/>
</dbReference>
<protein>
    <recommendedName>
        <fullName evidence="3">NodB homology domain-containing protein</fullName>
    </recommendedName>
</protein>
<dbReference type="InterPro" id="IPR011330">
    <property type="entry name" value="Glyco_hydro/deAcase_b/a-brl"/>
</dbReference>
<dbReference type="EMBL" id="UINC01191748">
    <property type="protein sequence ID" value="SVE06538.1"/>
    <property type="molecule type" value="Genomic_DNA"/>
</dbReference>
<feature type="non-terminal residue" evidence="4">
    <location>
        <position position="1"/>
    </location>
</feature>
<dbReference type="GO" id="GO:0005576">
    <property type="term" value="C:extracellular region"/>
    <property type="evidence" value="ECO:0007669"/>
    <property type="project" value="UniProtKB-SubCell"/>
</dbReference>
<dbReference type="GO" id="GO:0016810">
    <property type="term" value="F:hydrolase activity, acting on carbon-nitrogen (but not peptide) bonds"/>
    <property type="evidence" value="ECO:0007669"/>
    <property type="project" value="InterPro"/>
</dbReference>
<evidence type="ECO:0000259" key="3">
    <source>
        <dbReference type="PROSITE" id="PS51677"/>
    </source>
</evidence>
<evidence type="ECO:0000256" key="2">
    <source>
        <dbReference type="ARBA" id="ARBA00022729"/>
    </source>
</evidence>
<feature type="domain" description="NodB homology" evidence="3">
    <location>
        <begin position="10"/>
        <end position="251"/>
    </location>
</feature>